<dbReference type="InParanoid" id="A0A0C2TBR9"/>
<evidence type="ECO:0000313" key="2">
    <source>
        <dbReference type="Proteomes" id="UP000054549"/>
    </source>
</evidence>
<protein>
    <submittedName>
        <fullName evidence="1">Uncharacterized protein</fullName>
    </submittedName>
</protein>
<dbReference type="EMBL" id="KN818252">
    <property type="protein sequence ID" value="KIL64174.1"/>
    <property type="molecule type" value="Genomic_DNA"/>
</dbReference>
<organism evidence="1 2">
    <name type="scientific">Amanita muscaria (strain Koide BX008)</name>
    <dbReference type="NCBI Taxonomy" id="946122"/>
    <lineage>
        <taxon>Eukaryota</taxon>
        <taxon>Fungi</taxon>
        <taxon>Dikarya</taxon>
        <taxon>Basidiomycota</taxon>
        <taxon>Agaricomycotina</taxon>
        <taxon>Agaricomycetes</taxon>
        <taxon>Agaricomycetidae</taxon>
        <taxon>Agaricales</taxon>
        <taxon>Pluteineae</taxon>
        <taxon>Amanitaceae</taxon>
        <taxon>Amanita</taxon>
    </lineage>
</organism>
<accession>A0A0C2TBR9</accession>
<gene>
    <name evidence="1" type="ORF">M378DRAFT_163663</name>
</gene>
<proteinExistence type="predicted"/>
<dbReference type="Proteomes" id="UP000054549">
    <property type="component" value="Unassembled WGS sequence"/>
</dbReference>
<name>A0A0C2TBR9_AMAMK</name>
<evidence type="ECO:0000313" key="1">
    <source>
        <dbReference type="EMBL" id="KIL64174.1"/>
    </source>
</evidence>
<keyword evidence="2" id="KW-1185">Reference proteome</keyword>
<dbReference type="HOGENOM" id="CLU_3086739_0_0_1"/>
<sequence>MQWLISWLLKSDCYAFRFSLGIVYQKRVFQKSHSFIEQLKLLITHIQEQLVQ</sequence>
<reference evidence="1 2" key="1">
    <citation type="submission" date="2014-04" db="EMBL/GenBank/DDBJ databases">
        <title>Evolutionary Origins and Diversification of the Mycorrhizal Mutualists.</title>
        <authorList>
            <consortium name="DOE Joint Genome Institute"/>
            <consortium name="Mycorrhizal Genomics Consortium"/>
            <person name="Kohler A."/>
            <person name="Kuo A."/>
            <person name="Nagy L.G."/>
            <person name="Floudas D."/>
            <person name="Copeland A."/>
            <person name="Barry K.W."/>
            <person name="Cichocki N."/>
            <person name="Veneault-Fourrey C."/>
            <person name="LaButti K."/>
            <person name="Lindquist E.A."/>
            <person name="Lipzen A."/>
            <person name="Lundell T."/>
            <person name="Morin E."/>
            <person name="Murat C."/>
            <person name="Riley R."/>
            <person name="Ohm R."/>
            <person name="Sun H."/>
            <person name="Tunlid A."/>
            <person name="Henrissat B."/>
            <person name="Grigoriev I.V."/>
            <person name="Hibbett D.S."/>
            <person name="Martin F."/>
        </authorList>
    </citation>
    <scope>NUCLEOTIDE SEQUENCE [LARGE SCALE GENOMIC DNA]</scope>
    <source>
        <strain evidence="1 2">Koide BX008</strain>
    </source>
</reference>
<dbReference type="AlphaFoldDB" id="A0A0C2TBR9"/>